<keyword evidence="1" id="KW-1133">Transmembrane helix</keyword>
<keyword evidence="4" id="KW-1185">Reference proteome</keyword>
<sequence>MDAVGTRLYEHIAARPAGVVAVLAVSFLGSAGLSMLLEVYGKAQHNGVGFVIVVTEAAAQRPLQATGLNHVLSVASTVEDALAAVRQQP</sequence>
<keyword evidence="1" id="KW-0472">Membrane</keyword>
<dbReference type="Pfam" id="PF01740">
    <property type="entry name" value="STAS"/>
    <property type="match status" value="1"/>
</dbReference>
<dbReference type="InterPro" id="IPR002645">
    <property type="entry name" value="STAS_dom"/>
</dbReference>
<evidence type="ECO:0000313" key="4">
    <source>
        <dbReference type="Proteomes" id="UP000597656"/>
    </source>
</evidence>
<dbReference type="RefSeq" id="WP_189160572.1">
    <property type="nucleotide sequence ID" value="NZ_BMNC01000029.1"/>
</dbReference>
<dbReference type="SUPFAM" id="SSF52091">
    <property type="entry name" value="SpoIIaa-like"/>
    <property type="match status" value="1"/>
</dbReference>
<dbReference type="EMBL" id="BMNC01000029">
    <property type="protein sequence ID" value="GGN28935.1"/>
    <property type="molecule type" value="Genomic_DNA"/>
</dbReference>
<protein>
    <recommendedName>
        <fullName evidence="2">STAS domain-containing protein</fullName>
    </recommendedName>
</protein>
<organism evidence="3 4">
    <name type="scientific">Lentzea pudingi</name>
    <dbReference type="NCBI Taxonomy" id="1789439"/>
    <lineage>
        <taxon>Bacteria</taxon>
        <taxon>Bacillati</taxon>
        <taxon>Actinomycetota</taxon>
        <taxon>Actinomycetes</taxon>
        <taxon>Pseudonocardiales</taxon>
        <taxon>Pseudonocardiaceae</taxon>
        <taxon>Lentzea</taxon>
    </lineage>
</organism>
<dbReference type="CDD" id="cd07043">
    <property type="entry name" value="STAS_anti-anti-sigma_factors"/>
    <property type="match status" value="1"/>
</dbReference>
<comment type="caution">
    <text evidence="3">The sequence shown here is derived from an EMBL/GenBank/DDBJ whole genome shotgun (WGS) entry which is preliminary data.</text>
</comment>
<reference evidence="4" key="1">
    <citation type="journal article" date="2019" name="Int. J. Syst. Evol. Microbiol.">
        <title>The Global Catalogue of Microorganisms (GCM) 10K type strain sequencing project: providing services to taxonomists for standard genome sequencing and annotation.</title>
        <authorList>
            <consortium name="The Broad Institute Genomics Platform"/>
            <consortium name="The Broad Institute Genome Sequencing Center for Infectious Disease"/>
            <person name="Wu L."/>
            <person name="Ma J."/>
        </authorList>
    </citation>
    <scope>NUCLEOTIDE SEQUENCE [LARGE SCALE GENOMIC DNA]</scope>
    <source>
        <strain evidence="4">CGMCC 4.7319</strain>
    </source>
</reference>
<feature type="domain" description="STAS" evidence="2">
    <location>
        <begin position="1"/>
        <end position="85"/>
    </location>
</feature>
<evidence type="ECO:0000313" key="3">
    <source>
        <dbReference type="EMBL" id="GGN28935.1"/>
    </source>
</evidence>
<dbReference type="Gene3D" id="3.30.750.24">
    <property type="entry name" value="STAS domain"/>
    <property type="match status" value="1"/>
</dbReference>
<proteinExistence type="predicted"/>
<accession>A0ABQ2ITK7</accession>
<evidence type="ECO:0000256" key="1">
    <source>
        <dbReference type="SAM" id="Phobius"/>
    </source>
</evidence>
<name>A0ABQ2ITK7_9PSEU</name>
<dbReference type="PROSITE" id="PS50801">
    <property type="entry name" value="STAS"/>
    <property type="match status" value="1"/>
</dbReference>
<gene>
    <name evidence="3" type="ORF">GCM10011609_85550</name>
</gene>
<keyword evidence="1" id="KW-0812">Transmembrane</keyword>
<feature type="transmembrane region" description="Helical" evidence="1">
    <location>
        <begin position="12"/>
        <end position="37"/>
    </location>
</feature>
<evidence type="ECO:0000259" key="2">
    <source>
        <dbReference type="PROSITE" id="PS50801"/>
    </source>
</evidence>
<dbReference type="InterPro" id="IPR036513">
    <property type="entry name" value="STAS_dom_sf"/>
</dbReference>
<dbReference type="Proteomes" id="UP000597656">
    <property type="component" value="Unassembled WGS sequence"/>
</dbReference>